<reference evidence="9 10" key="1">
    <citation type="submission" date="2019-09" db="EMBL/GenBank/DDBJ databases">
        <title>Whole genome sequences of isolates from the Mars Exploration Rovers.</title>
        <authorList>
            <person name="Seuylemezian A."/>
            <person name="Vaishampayan P."/>
        </authorList>
    </citation>
    <scope>NUCLEOTIDE SEQUENCE [LARGE SCALE GENOMIC DNA]</scope>
    <source>
        <strain evidence="9 10">MER_TA_151</strain>
    </source>
</reference>
<dbReference type="NCBIfam" id="TIGR00912">
    <property type="entry name" value="2A0309"/>
    <property type="match status" value="1"/>
</dbReference>
<evidence type="ECO:0000313" key="10">
    <source>
        <dbReference type="Proteomes" id="UP000326671"/>
    </source>
</evidence>
<organism evidence="9 10">
    <name type="scientific">Niallia endozanthoxylica</name>
    <dbReference type="NCBI Taxonomy" id="2036016"/>
    <lineage>
        <taxon>Bacteria</taxon>
        <taxon>Bacillati</taxon>
        <taxon>Bacillota</taxon>
        <taxon>Bacilli</taxon>
        <taxon>Bacillales</taxon>
        <taxon>Bacillaceae</taxon>
        <taxon>Niallia</taxon>
    </lineage>
</organism>
<dbReference type="InterPro" id="IPR004761">
    <property type="entry name" value="Spore_GerAB"/>
</dbReference>
<sequence length="368" mass="41614">MKITGLQIYWIMFSILVGNTVLITITPAVKYAKQDMWMSYLIAGLGGTLIVFLATKAALLYPKHTLIEYSKFIFGKWIGILTAILYLVYWYTVIGNILGEFTEFVSIILLPKTPHWILLLTILLLLVYIAYIGGIEAVGRCGEVFGPIIFMSFILLIAFTIPNLQFNRILPIYADSGLYPIIRGSFYPLSFLGESVLMLMLISFMDQPEKGTRRAVWGVLSAAVLITFSTVSVILIFGPAVSAKLKYPIIETIRYINVMNFIQNLEIVAVLIWILSLFIKLSLYFVLAAYGTAQLFHIKDWKKLIWVVAVISFLLAMVFSRSTTYGMEYIEYFWLPVVLTLNMAVIPLLLWMVGSLRKKKQASNSSNG</sequence>
<keyword evidence="3" id="KW-0813">Transport</keyword>
<evidence type="ECO:0000256" key="5">
    <source>
        <dbReference type="ARBA" id="ARBA00022692"/>
    </source>
</evidence>
<evidence type="ECO:0000256" key="2">
    <source>
        <dbReference type="ARBA" id="ARBA00007998"/>
    </source>
</evidence>
<dbReference type="OrthoDB" id="2078716at2"/>
<dbReference type="Pfam" id="PF03845">
    <property type="entry name" value="Spore_permease"/>
    <property type="match status" value="1"/>
</dbReference>
<evidence type="ECO:0000313" key="9">
    <source>
        <dbReference type="EMBL" id="KAA9032814.1"/>
    </source>
</evidence>
<evidence type="ECO:0000256" key="3">
    <source>
        <dbReference type="ARBA" id="ARBA00022448"/>
    </source>
</evidence>
<evidence type="ECO:0000256" key="6">
    <source>
        <dbReference type="ARBA" id="ARBA00022989"/>
    </source>
</evidence>
<feature type="transmembrane region" description="Helical" evidence="8">
    <location>
        <begin position="304"/>
        <end position="320"/>
    </location>
</feature>
<comment type="subcellular location">
    <subcellularLocation>
        <location evidence="1">Membrane</location>
        <topology evidence="1">Multi-pass membrane protein</topology>
    </subcellularLocation>
</comment>
<feature type="transmembrane region" description="Helical" evidence="8">
    <location>
        <begin position="7"/>
        <end position="25"/>
    </location>
</feature>
<feature type="transmembrane region" description="Helical" evidence="8">
    <location>
        <begin position="37"/>
        <end position="61"/>
    </location>
</feature>
<dbReference type="AlphaFoldDB" id="A0A5J5I9C9"/>
<dbReference type="Proteomes" id="UP000326671">
    <property type="component" value="Unassembled WGS sequence"/>
</dbReference>
<feature type="transmembrane region" description="Helical" evidence="8">
    <location>
        <begin position="267"/>
        <end position="292"/>
    </location>
</feature>
<protein>
    <submittedName>
        <fullName evidence="9">GerAB/ArcD/ProY family transporter</fullName>
    </submittedName>
</protein>
<feature type="transmembrane region" description="Helical" evidence="8">
    <location>
        <begin position="332"/>
        <end position="353"/>
    </location>
</feature>
<keyword evidence="4" id="KW-0309">Germination</keyword>
<evidence type="ECO:0000256" key="4">
    <source>
        <dbReference type="ARBA" id="ARBA00022544"/>
    </source>
</evidence>
<keyword evidence="5 8" id="KW-0812">Transmembrane</keyword>
<dbReference type="EMBL" id="VYKL01000001">
    <property type="protein sequence ID" value="KAA9032814.1"/>
    <property type="molecule type" value="Genomic_DNA"/>
</dbReference>
<keyword evidence="6 8" id="KW-1133">Transmembrane helix</keyword>
<feature type="transmembrane region" description="Helical" evidence="8">
    <location>
        <begin position="216"/>
        <end position="238"/>
    </location>
</feature>
<keyword evidence="7 8" id="KW-0472">Membrane</keyword>
<evidence type="ECO:0000256" key="8">
    <source>
        <dbReference type="SAM" id="Phobius"/>
    </source>
</evidence>
<comment type="similarity">
    <text evidence="2">Belongs to the amino acid-polyamine-organocation (APC) superfamily. Spore germination protein (SGP) (TC 2.A.3.9) family.</text>
</comment>
<keyword evidence="10" id="KW-1185">Reference proteome</keyword>
<comment type="caution">
    <text evidence="9">The sequence shown here is derived from an EMBL/GenBank/DDBJ whole genome shotgun (WGS) entry which is preliminary data.</text>
</comment>
<accession>A0A5J5I9C9</accession>
<proteinExistence type="inferred from homology"/>
<evidence type="ECO:0000256" key="7">
    <source>
        <dbReference type="ARBA" id="ARBA00023136"/>
    </source>
</evidence>
<dbReference type="PANTHER" id="PTHR34975:SF2">
    <property type="entry name" value="SPORE GERMINATION PROTEIN A2"/>
    <property type="match status" value="1"/>
</dbReference>
<evidence type="ECO:0000256" key="1">
    <source>
        <dbReference type="ARBA" id="ARBA00004141"/>
    </source>
</evidence>
<feature type="transmembrane region" description="Helical" evidence="8">
    <location>
        <begin position="73"/>
        <end position="93"/>
    </location>
</feature>
<dbReference type="PANTHER" id="PTHR34975">
    <property type="entry name" value="SPORE GERMINATION PROTEIN A2"/>
    <property type="match status" value="1"/>
</dbReference>
<feature type="transmembrane region" description="Helical" evidence="8">
    <location>
        <begin position="113"/>
        <end position="132"/>
    </location>
</feature>
<dbReference type="RefSeq" id="WP_150437942.1">
    <property type="nucleotide sequence ID" value="NZ_VYKL01000001.1"/>
</dbReference>
<dbReference type="GO" id="GO:0016020">
    <property type="term" value="C:membrane"/>
    <property type="evidence" value="ECO:0007669"/>
    <property type="project" value="UniProtKB-SubCell"/>
</dbReference>
<name>A0A5J5I9C9_9BACI</name>
<feature type="transmembrane region" description="Helical" evidence="8">
    <location>
        <begin position="144"/>
        <end position="166"/>
    </location>
</feature>
<dbReference type="GO" id="GO:0009847">
    <property type="term" value="P:spore germination"/>
    <property type="evidence" value="ECO:0007669"/>
    <property type="project" value="InterPro"/>
</dbReference>
<gene>
    <name evidence="9" type="ORF">F4V44_00030</name>
</gene>
<feature type="transmembrane region" description="Helical" evidence="8">
    <location>
        <begin position="186"/>
        <end position="204"/>
    </location>
</feature>